<evidence type="ECO:0000313" key="1">
    <source>
        <dbReference type="EMBL" id="QEC73728.1"/>
    </source>
</evidence>
<proteinExistence type="predicted"/>
<dbReference type="AlphaFoldDB" id="A0A5B8VUA5"/>
<keyword evidence="2" id="KW-1185">Reference proteome</keyword>
<organism evidence="1 2">
    <name type="scientific">Arachidicoccus ginsenosidivorans</name>
    <dbReference type="NCBI Taxonomy" id="496057"/>
    <lineage>
        <taxon>Bacteria</taxon>
        <taxon>Pseudomonadati</taxon>
        <taxon>Bacteroidota</taxon>
        <taxon>Chitinophagia</taxon>
        <taxon>Chitinophagales</taxon>
        <taxon>Chitinophagaceae</taxon>
        <taxon>Arachidicoccus</taxon>
    </lineage>
</organism>
<accession>A0A5B8VUA5</accession>
<reference evidence="1 2" key="1">
    <citation type="journal article" date="2017" name="Int. J. Syst. Evol. Microbiol.">
        <title>Arachidicoccus ginsenosidivorans sp. nov., with ginsenoside-converting activity isolated from ginseng cultivating soil.</title>
        <authorList>
            <person name="Siddiqi M.Z."/>
            <person name="Aslam Z."/>
            <person name="Im W.T."/>
        </authorList>
    </citation>
    <scope>NUCLEOTIDE SEQUENCE [LARGE SCALE GENOMIC DNA]</scope>
    <source>
        <strain evidence="1 2">Gsoil 809</strain>
    </source>
</reference>
<dbReference type="KEGG" id="agi:FSB73_20725"/>
<protein>
    <submittedName>
        <fullName evidence="1">Uncharacterized protein</fullName>
    </submittedName>
</protein>
<gene>
    <name evidence="1" type="ORF">FSB73_20725</name>
</gene>
<dbReference type="RefSeq" id="WP_146786677.1">
    <property type="nucleotide sequence ID" value="NZ_CP042434.1"/>
</dbReference>
<name>A0A5B8VUA5_9BACT</name>
<evidence type="ECO:0000313" key="2">
    <source>
        <dbReference type="Proteomes" id="UP000321291"/>
    </source>
</evidence>
<sequence>MDEKIQLHLIIQRWLGEAEAMQEQIRVGAAQRITTDEGQSFLNEADLFAAYGYFPLRAVEKISLSAFVENIDRLVDEFSVDFHIWSKIHPDQIIQGYYSCHL</sequence>
<dbReference type="Proteomes" id="UP000321291">
    <property type="component" value="Chromosome"/>
</dbReference>
<dbReference type="EMBL" id="CP042434">
    <property type="protein sequence ID" value="QEC73728.1"/>
    <property type="molecule type" value="Genomic_DNA"/>
</dbReference>